<keyword evidence="3" id="KW-0067">ATP-binding</keyword>
<keyword evidence="3" id="KW-0547">Nucleotide-binding</keyword>
<evidence type="ECO:0000313" key="5">
    <source>
        <dbReference type="EMBL" id="CDW79818.1"/>
    </source>
</evidence>
<protein>
    <submittedName>
        <fullName evidence="5">D-alanine--d-alanine ligase</fullName>
    </submittedName>
</protein>
<dbReference type="Proteomes" id="UP000039865">
    <property type="component" value="Unassembled WGS sequence"/>
</dbReference>
<sequence>MQSAKKPITVHFLCQELTEERKQADSHKLPLKYELELLEGYKLLEQYVKNCGYETCINFLSLDNMAEKLTQLKLNNDINSMIFFNLCEGTDDGEGGDGYPGISLVRLLQEMGLNYTGSNEYFYNCSTSKVLIKEALLTNGVATSAYVEINKSTIDQDVRKAVEQVGFPLFVKLSCSQASIGISRKSICRTFEEAVLQCQEIFKLDVSKAGVFIESFLPGREFTVLIAGDKQRGTKIYLPAERVFNESLENDQKILDFDSYWIGYGIHENEKIPEEKDCLYKYCAAPEEAVDMLKNLARDAYLAMGGTGYGRADIRTNLRDLKDPNCKAFILEVNAQPGFSFDPLTTSMGAILALEKIEPFEFIQTVIEYANGPSSQTL</sequence>
<dbReference type="PANTHER" id="PTHR23132">
    <property type="entry name" value="D-ALANINE--D-ALANINE LIGASE"/>
    <property type="match status" value="1"/>
</dbReference>
<dbReference type="SUPFAM" id="SSF56059">
    <property type="entry name" value="Glutathione synthetase ATP-binding domain-like"/>
    <property type="match status" value="1"/>
</dbReference>
<dbReference type="GO" id="GO:0008716">
    <property type="term" value="F:D-alanine-D-alanine ligase activity"/>
    <property type="evidence" value="ECO:0007669"/>
    <property type="project" value="InterPro"/>
</dbReference>
<dbReference type="GO" id="GO:0046872">
    <property type="term" value="F:metal ion binding"/>
    <property type="evidence" value="ECO:0007669"/>
    <property type="project" value="InterPro"/>
</dbReference>
<gene>
    <name evidence="5" type="primary">Contig10441.g11142</name>
    <name evidence="5" type="ORF">STYLEM_8810</name>
</gene>
<dbReference type="Pfam" id="PF07478">
    <property type="entry name" value="Dala_Dala_lig_C"/>
    <property type="match status" value="1"/>
</dbReference>
<dbReference type="PROSITE" id="PS50975">
    <property type="entry name" value="ATP_GRASP"/>
    <property type="match status" value="1"/>
</dbReference>
<dbReference type="EMBL" id="CCKQ01008363">
    <property type="protein sequence ID" value="CDW79818.1"/>
    <property type="molecule type" value="Genomic_DNA"/>
</dbReference>
<evidence type="ECO:0000256" key="3">
    <source>
        <dbReference type="PROSITE-ProRule" id="PRU00409"/>
    </source>
</evidence>
<dbReference type="PANTHER" id="PTHR23132:SF23">
    <property type="entry name" value="D-ALANINE--D-ALANINE LIGASE B"/>
    <property type="match status" value="1"/>
</dbReference>
<dbReference type="InterPro" id="IPR011095">
    <property type="entry name" value="Dala_Dala_lig_C"/>
</dbReference>
<dbReference type="InterPro" id="IPR011761">
    <property type="entry name" value="ATP-grasp"/>
</dbReference>
<dbReference type="OrthoDB" id="2013972at2759"/>
<dbReference type="AlphaFoldDB" id="A0A078AG11"/>
<comment type="similarity">
    <text evidence="1">Belongs to the D-alanine--D-alanine ligase family.</text>
</comment>
<organism evidence="5 6">
    <name type="scientific">Stylonychia lemnae</name>
    <name type="common">Ciliate</name>
    <dbReference type="NCBI Taxonomy" id="5949"/>
    <lineage>
        <taxon>Eukaryota</taxon>
        <taxon>Sar</taxon>
        <taxon>Alveolata</taxon>
        <taxon>Ciliophora</taxon>
        <taxon>Intramacronucleata</taxon>
        <taxon>Spirotrichea</taxon>
        <taxon>Stichotrichia</taxon>
        <taxon>Sporadotrichida</taxon>
        <taxon>Oxytrichidae</taxon>
        <taxon>Stylonychinae</taxon>
        <taxon>Stylonychia</taxon>
    </lineage>
</organism>
<dbReference type="Gene3D" id="3.30.470.20">
    <property type="entry name" value="ATP-grasp fold, B domain"/>
    <property type="match status" value="1"/>
</dbReference>
<dbReference type="InParanoid" id="A0A078AG11"/>
<name>A0A078AG11_STYLE</name>
<evidence type="ECO:0000256" key="2">
    <source>
        <dbReference type="ARBA" id="ARBA00022598"/>
    </source>
</evidence>
<accession>A0A078AG11</accession>
<keyword evidence="2 5" id="KW-0436">Ligase</keyword>
<proteinExistence type="inferred from homology"/>
<evidence type="ECO:0000259" key="4">
    <source>
        <dbReference type="PROSITE" id="PS50975"/>
    </source>
</evidence>
<evidence type="ECO:0000256" key="1">
    <source>
        <dbReference type="ARBA" id="ARBA00010871"/>
    </source>
</evidence>
<dbReference type="GO" id="GO:0005524">
    <property type="term" value="F:ATP binding"/>
    <property type="evidence" value="ECO:0007669"/>
    <property type="project" value="UniProtKB-UniRule"/>
</dbReference>
<feature type="domain" description="ATP-grasp" evidence="4">
    <location>
        <begin position="133"/>
        <end position="368"/>
    </location>
</feature>
<evidence type="ECO:0000313" key="6">
    <source>
        <dbReference type="Proteomes" id="UP000039865"/>
    </source>
</evidence>
<keyword evidence="6" id="KW-1185">Reference proteome</keyword>
<reference evidence="5 6" key="1">
    <citation type="submission" date="2014-06" db="EMBL/GenBank/DDBJ databases">
        <authorList>
            <person name="Swart Estienne"/>
        </authorList>
    </citation>
    <scope>NUCLEOTIDE SEQUENCE [LARGE SCALE GENOMIC DNA]</scope>
    <source>
        <strain evidence="5 6">130c</strain>
    </source>
</reference>